<comment type="caution">
    <text evidence="8">The sequence shown here is derived from an EMBL/GenBank/DDBJ whole genome shotgun (WGS) entry which is preliminary data.</text>
</comment>
<dbReference type="GO" id="GO:0004673">
    <property type="term" value="F:protein histidine kinase activity"/>
    <property type="evidence" value="ECO:0007669"/>
    <property type="project" value="UniProtKB-EC"/>
</dbReference>
<dbReference type="GO" id="GO:0000160">
    <property type="term" value="P:phosphorelay signal transduction system"/>
    <property type="evidence" value="ECO:0007669"/>
    <property type="project" value="UniProtKB-KW"/>
</dbReference>
<keyword evidence="3" id="KW-0808">Transferase</keyword>
<protein>
    <recommendedName>
        <fullName evidence="2">histidine kinase</fullName>
        <ecNumber evidence="2">2.7.13.3</ecNumber>
    </recommendedName>
</protein>
<evidence type="ECO:0000259" key="7">
    <source>
        <dbReference type="Pfam" id="PF02518"/>
    </source>
</evidence>
<organism evidence="8 9">
    <name type="scientific">Streptomyces scopuliridis RB72</name>
    <dbReference type="NCBI Taxonomy" id="1440053"/>
    <lineage>
        <taxon>Bacteria</taxon>
        <taxon>Bacillati</taxon>
        <taxon>Actinomycetota</taxon>
        <taxon>Actinomycetes</taxon>
        <taxon>Kitasatosporales</taxon>
        <taxon>Streptomycetaceae</taxon>
        <taxon>Streptomyces</taxon>
    </lineage>
</organism>
<evidence type="ECO:0000313" key="8">
    <source>
        <dbReference type="EMBL" id="PVE09844.1"/>
    </source>
</evidence>
<dbReference type="AlphaFoldDB" id="A0A2T7T3Y1"/>
<feature type="region of interest" description="Disordered" evidence="6">
    <location>
        <begin position="50"/>
        <end position="77"/>
    </location>
</feature>
<dbReference type="InterPro" id="IPR050482">
    <property type="entry name" value="Sensor_HK_TwoCompSys"/>
</dbReference>
<dbReference type="Proteomes" id="UP000245992">
    <property type="component" value="Unassembled WGS sequence"/>
</dbReference>
<dbReference type="EMBL" id="AZSP01000240">
    <property type="protein sequence ID" value="PVE09844.1"/>
    <property type="molecule type" value="Genomic_DNA"/>
</dbReference>
<feature type="compositionally biased region" description="Gly residues" evidence="6">
    <location>
        <begin position="62"/>
        <end position="73"/>
    </location>
</feature>
<dbReference type="InterPro" id="IPR036890">
    <property type="entry name" value="HATPase_C_sf"/>
</dbReference>
<sequence length="107" mass="10557">MVGLEDGTKSGPRAPAAVEAAAYFVAAEALTNVAKHSGSDRAEVRLARTPGGLTVSVRDEGNGGADEGGGSGLSGMPRRAGALDGILAVTSPAGGPTVIEVELPCVW</sequence>
<keyword evidence="4" id="KW-0418">Kinase</keyword>
<evidence type="ECO:0000256" key="4">
    <source>
        <dbReference type="ARBA" id="ARBA00022777"/>
    </source>
</evidence>
<evidence type="ECO:0000256" key="3">
    <source>
        <dbReference type="ARBA" id="ARBA00022679"/>
    </source>
</evidence>
<evidence type="ECO:0000256" key="5">
    <source>
        <dbReference type="ARBA" id="ARBA00023012"/>
    </source>
</evidence>
<evidence type="ECO:0000256" key="1">
    <source>
        <dbReference type="ARBA" id="ARBA00000085"/>
    </source>
</evidence>
<dbReference type="InterPro" id="IPR003594">
    <property type="entry name" value="HATPase_dom"/>
</dbReference>
<dbReference type="PANTHER" id="PTHR24421">
    <property type="entry name" value="NITRATE/NITRITE SENSOR PROTEIN NARX-RELATED"/>
    <property type="match status" value="1"/>
</dbReference>
<keyword evidence="5" id="KW-0902">Two-component regulatory system</keyword>
<dbReference type="PANTHER" id="PTHR24421:SF10">
    <property type="entry name" value="NITRATE_NITRITE SENSOR PROTEIN NARQ"/>
    <property type="match status" value="1"/>
</dbReference>
<feature type="domain" description="Histidine kinase/HSP90-like ATPase" evidence="7">
    <location>
        <begin position="20"/>
        <end position="104"/>
    </location>
</feature>
<comment type="catalytic activity">
    <reaction evidence="1">
        <text>ATP + protein L-histidine = ADP + protein N-phospho-L-histidine.</text>
        <dbReference type="EC" id="2.7.13.3"/>
    </reaction>
</comment>
<dbReference type="EC" id="2.7.13.3" evidence="2"/>
<keyword evidence="9" id="KW-1185">Reference proteome</keyword>
<name>A0A2T7T3Y1_9ACTN</name>
<reference evidence="8 9" key="1">
    <citation type="submission" date="2013-12" db="EMBL/GenBank/DDBJ databases">
        <title>Annotated genome of Streptomyces scopuliridis.</title>
        <authorList>
            <person name="Olson J.B."/>
        </authorList>
    </citation>
    <scope>NUCLEOTIDE SEQUENCE [LARGE SCALE GENOMIC DNA]</scope>
    <source>
        <strain evidence="8 9">RB72</strain>
    </source>
</reference>
<evidence type="ECO:0000256" key="6">
    <source>
        <dbReference type="SAM" id="MobiDB-lite"/>
    </source>
</evidence>
<dbReference type="STRING" id="1440053.GCA_000718095_05082"/>
<gene>
    <name evidence="8" type="ORF">Y717_31380</name>
</gene>
<dbReference type="Gene3D" id="3.30.565.10">
    <property type="entry name" value="Histidine kinase-like ATPase, C-terminal domain"/>
    <property type="match status" value="1"/>
</dbReference>
<dbReference type="Pfam" id="PF02518">
    <property type="entry name" value="HATPase_c"/>
    <property type="match status" value="1"/>
</dbReference>
<evidence type="ECO:0000313" key="9">
    <source>
        <dbReference type="Proteomes" id="UP000245992"/>
    </source>
</evidence>
<proteinExistence type="predicted"/>
<dbReference type="SUPFAM" id="SSF55874">
    <property type="entry name" value="ATPase domain of HSP90 chaperone/DNA topoisomerase II/histidine kinase"/>
    <property type="match status" value="1"/>
</dbReference>
<evidence type="ECO:0000256" key="2">
    <source>
        <dbReference type="ARBA" id="ARBA00012438"/>
    </source>
</evidence>
<accession>A0A2T7T3Y1</accession>